<dbReference type="GO" id="GO:0003735">
    <property type="term" value="F:structural constituent of ribosome"/>
    <property type="evidence" value="ECO:0000318"/>
    <property type="project" value="GO_Central"/>
</dbReference>
<feature type="compositionally biased region" description="Polar residues" evidence="1">
    <location>
        <begin position="36"/>
        <end position="50"/>
    </location>
</feature>
<gene>
    <name evidence="2" type="ORF">MONBRDRAFT_13149</name>
</gene>
<dbReference type="PANTHER" id="PTHR13718">
    <property type="entry name" value="RIBOSOMAL S SUBUNIT"/>
    <property type="match status" value="1"/>
</dbReference>
<name>A9VEF4_MONBE</name>
<sequence>MYSNSSACRFDRRGNYYHCSRHGLPPPEKRRVEQQRVAQSQEQEAGNSSLHANLDIDSRHGQHDSVMSEQAFADHQRHEDEPDCVLEQEESQKVVCYAYMWQQELDDGSFEVSILTEEPNTGRGVVIGHAFINGLSASAVARFVEVLWRFNPEVPLPAFVLTDMDRKLINGCTDAFDLLSKERGSKEIACFYCQFHVFQAWHRRLGPKAPEGLFAALKDMTLANTEAEFKSLYNYASEKYGGVTTTFKSKSCPVEYFWSYFNTNYHSEQGVTAPTTAIVFKAVPELGPVPLIVHSGLVEVEVDEWYQPCVKLNIDIMPQSVQSVVWPLRLEHTRCIYARKTSRMNRRYATLAPLGEVSESETHNTAGEHSESEQDVLLSDPAPPIAANVLDAQRKVLLKTSGHRQLLACPFGLCKCKGPRLDRKAWVNHVLREHPYDEQATDLVKQVMEAKLVAQCNKCHLFFEAAGISQHRSRCGANLKRASEALFHAAGHDLLEIMRGAWPQQCVGSRVSVCELLKLARHPLMQRSRYC</sequence>
<dbReference type="EMBL" id="CH991636">
    <property type="protein sequence ID" value="EDQ84087.1"/>
    <property type="molecule type" value="Genomic_DNA"/>
</dbReference>
<dbReference type="AlphaFoldDB" id="A9VEF4"/>
<evidence type="ECO:0000313" key="3">
    <source>
        <dbReference type="Proteomes" id="UP000001357"/>
    </source>
</evidence>
<dbReference type="GeneID" id="5896362"/>
<dbReference type="RefSeq" id="XP_001751101.1">
    <property type="nucleotide sequence ID" value="XM_001751049.1"/>
</dbReference>
<evidence type="ECO:0000313" key="2">
    <source>
        <dbReference type="EMBL" id="EDQ84087.1"/>
    </source>
</evidence>
<dbReference type="PANTHER" id="PTHR13718:SF114">
    <property type="entry name" value="SMALL RIBOSOMAL SUBUNIT PROTEIN US5C"/>
    <property type="match status" value="1"/>
</dbReference>
<dbReference type="Proteomes" id="UP000001357">
    <property type="component" value="Unassembled WGS sequence"/>
</dbReference>
<dbReference type="InParanoid" id="A9VEF4"/>
<protein>
    <recommendedName>
        <fullName evidence="4">MULE transposase domain-containing protein</fullName>
    </recommendedName>
</protein>
<dbReference type="InterPro" id="IPR000851">
    <property type="entry name" value="Ribosomal_uS5"/>
</dbReference>
<accession>A9VEF4</accession>
<dbReference type="GO" id="GO:0005763">
    <property type="term" value="C:mitochondrial small ribosomal subunit"/>
    <property type="evidence" value="ECO:0000318"/>
    <property type="project" value="GO_Central"/>
</dbReference>
<evidence type="ECO:0000256" key="1">
    <source>
        <dbReference type="SAM" id="MobiDB-lite"/>
    </source>
</evidence>
<dbReference type="GO" id="GO:0003723">
    <property type="term" value="F:RNA binding"/>
    <property type="evidence" value="ECO:0007669"/>
    <property type="project" value="InterPro"/>
</dbReference>
<dbReference type="STRING" id="81824.A9VEF4"/>
<dbReference type="GO" id="GO:0006412">
    <property type="term" value="P:translation"/>
    <property type="evidence" value="ECO:0000318"/>
    <property type="project" value="GO_Central"/>
</dbReference>
<proteinExistence type="predicted"/>
<dbReference type="KEGG" id="mbr:MONBRDRAFT_13149"/>
<feature type="region of interest" description="Disordered" evidence="1">
    <location>
        <begin position="355"/>
        <end position="376"/>
    </location>
</feature>
<feature type="region of interest" description="Disordered" evidence="1">
    <location>
        <begin position="19"/>
        <end position="50"/>
    </location>
</feature>
<reference evidence="2 3" key="1">
    <citation type="journal article" date="2008" name="Nature">
        <title>The genome of the choanoflagellate Monosiga brevicollis and the origin of metazoans.</title>
        <authorList>
            <consortium name="JGI Sequencing"/>
            <person name="King N."/>
            <person name="Westbrook M.J."/>
            <person name="Young S.L."/>
            <person name="Kuo A."/>
            <person name="Abedin M."/>
            <person name="Chapman J."/>
            <person name="Fairclough S."/>
            <person name="Hellsten U."/>
            <person name="Isogai Y."/>
            <person name="Letunic I."/>
            <person name="Marr M."/>
            <person name="Pincus D."/>
            <person name="Putnam N."/>
            <person name="Rokas A."/>
            <person name="Wright K.J."/>
            <person name="Zuzow R."/>
            <person name="Dirks W."/>
            <person name="Good M."/>
            <person name="Goodstein D."/>
            <person name="Lemons D."/>
            <person name="Li W."/>
            <person name="Lyons J.B."/>
            <person name="Morris A."/>
            <person name="Nichols S."/>
            <person name="Richter D.J."/>
            <person name="Salamov A."/>
            <person name="Bork P."/>
            <person name="Lim W.A."/>
            <person name="Manning G."/>
            <person name="Miller W.T."/>
            <person name="McGinnis W."/>
            <person name="Shapiro H."/>
            <person name="Tjian R."/>
            <person name="Grigoriev I.V."/>
            <person name="Rokhsar D."/>
        </authorList>
    </citation>
    <scope>NUCLEOTIDE SEQUENCE [LARGE SCALE GENOMIC DNA]</scope>
    <source>
        <strain evidence="3">MX1 / ATCC 50154</strain>
    </source>
</reference>
<feature type="compositionally biased region" description="Basic and acidic residues" evidence="1">
    <location>
        <begin position="360"/>
        <end position="372"/>
    </location>
</feature>
<keyword evidence="3" id="KW-1185">Reference proteome</keyword>
<organism evidence="2 3">
    <name type="scientific">Monosiga brevicollis</name>
    <name type="common">Choanoflagellate</name>
    <dbReference type="NCBI Taxonomy" id="81824"/>
    <lineage>
        <taxon>Eukaryota</taxon>
        <taxon>Choanoflagellata</taxon>
        <taxon>Craspedida</taxon>
        <taxon>Salpingoecidae</taxon>
        <taxon>Monosiga</taxon>
    </lineage>
</organism>
<evidence type="ECO:0008006" key="4">
    <source>
        <dbReference type="Google" id="ProtNLM"/>
    </source>
</evidence>